<gene>
    <name evidence="1" type="ORF">JBS370_LOCUS35646</name>
</gene>
<evidence type="ECO:0000313" key="2">
    <source>
        <dbReference type="Proteomes" id="UP000663836"/>
    </source>
</evidence>
<comment type="caution">
    <text evidence="1">The sequence shown here is derived from an EMBL/GenBank/DDBJ whole genome shotgun (WGS) entry which is preliminary data.</text>
</comment>
<accession>A0A820AHT7</accession>
<feature type="non-terminal residue" evidence="1">
    <location>
        <position position="1"/>
    </location>
</feature>
<dbReference type="Proteomes" id="UP000663836">
    <property type="component" value="Unassembled WGS sequence"/>
</dbReference>
<sequence length="131" mass="15167">MQLDKNADNGETLASTYCENQLDFDIDMNDMEDEQDNIVEETSIEDVICWPTLKEKIPSLSGNKKDLDSFEKFYLQFLLDLREGHSLPQNIVQTVTSGNFNQTINRNAFDTDLMYDYRHASQAKQHPILKN</sequence>
<feature type="non-terminal residue" evidence="1">
    <location>
        <position position="131"/>
    </location>
</feature>
<protein>
    <submittedName>
        <fullName evidence="1">Uncharacterized protein</fullName>
    </submittedName>
</protein>
<name>A0A820AHT7_9BILA</name>
<dbReference type="AlphaFoldDB" id="A0A820AHT7"/>
<reference evidence="1" key="1">
    <citation type="submission" date="2021-02" db="EMBL/GenBank/DDBJ databases">
        <authorList>
            <person name="Nowell W R."/>
        </authorList>
    </citation>
    <scope>NUCLEOTIDE SEQUENCE</scope>
</reference>
<dbReference type="EMBL" id="CAJOBD010012721">
    <property type="protein sequence ID" value="CAF4183625.1"/>
    <property type="molecule type" value="Genomic_DNA"/>
</dbReference>
<proteinExistence type="predicted"/>
<evidence type="ECO:0000313" key="1">
    <source>
        <dbReference type="EMBL" id="CAF4183625.1"/>
    </source>
</evidence>
<organism evidence="1 2">
    <name type="scientific">Rotaria sordida</name>
    <dbReference type="NCBI Taxonomy" id="392033"/>
    <lineage>
        <taxon>Eukaryota</taxon>
        <taxon>Metazoa</taxon>
        <taxon>Spiralia</taxon>
        <taxon>Gnathifera</taxon>
        <taxon>Rotifera</taxon>
        <taxon>Eurotatoria</taxon>
        <taxon>Bdelloidea</taxon>
        <taxon>Philodinida</taxon>
        <taxon>Philodinidae</taxon>
        <taxon>Rotaria</taxon>
    </lineage>
</organism>